<keyword evidence="1" id="KW-1133">Transmembrane helix</keyword>
<protein>
    <submittedName>
        <fullName evidence="2">DUF6328 family protein</fullName>
    </submittedName>
</protein>
<reference evidence="3" key="1">
    <citation type="journal article" date="2019" name="Int. J. Syst. Evol. Microbiol.">
        <title>The Global Catalogue of Microorganisms (GCM) 10K type strain sequencing project: providing services to taxonomists for standard genome sequencing and annotation.</title>
        <authorList>
            <consortium name="The Broad Institute Genomics Platform"/>
            <consortium name="The Broad Institute Genome Sequencing Center for Infectious Disease"/>
            <person name="Wu L."/>
            <person name="Ma J."/>
        </authorList>
    </citation>
    <scope>NUCLEOTIDE SEQUENCE [LARGE SCALE GENOMIC DNA]</scope>
    <source>
        <strain evidence="3">JCM 18303</strain>
    </source>
</reference>
<accession>A0ABP9PVE4</accession>
<keyword evidence="1" id="KW-0472">Membrane</keyword>
<keyword evidence="1" id="KW-0812">Transmembrane</keyword>
<organism evidence="2 3">
    <name type="scientific">Pseudonocardia eucalypti</name>
    <dbReference type="NCBI Taxonomy" id="648755"/>
    <lineage>
        <taxon>Bacteria</taxon>
        <taxon>Bacillati</taxon>
        <taxon>Actinomycetota</taxon>
        <taxon>Actinomycetes</taxon>
        <taxon>Pseudonocardiales</taxon>
        <taxon>Pseudonocardiaceae</taxon>
        <taxon>Pseudonocardia</taxon>
    </lineage>
</organism>
<evidence type="ECO:0000313" key="3">
    <source>
        <dbReference type="Proteomes" id="UP001428817"/>
    </source>
</evidence>
<dbReference type="Pfam" id="PF19853">
    <property type="entry name" value="DUF6328"/>
    <property type="match status" value="1"/>
</dbReference>
<dbReference type="RefSeq" id="WP_185062015.1">
    <property type="nucleotide sequence ID" value="NZ_BAABJP010000008.1"/>
</dbReference>
<name>A0ABP9PVE4_9PSEU</name>
<dbReference type="Proteomes" id="UP001428817">
    <property type="component" value="Unassembled WGS sequence"/>
</dbReference>
<gene>
    <name evidence="2" type="ORF">GCM10023321_22080</name>
</gene>
<evidence type="ECO:0000256" key="1">
    <source>
        <dbReference type="SAM" id="Phobius"/>
    </source>
</evidence>
<feature type="transmembrane region" description="Helical" evidence="1">
    <location>
        <begin position="95"/>
        <end position="116"/>
    </location>
</feature>
<dbReference type="EMBL" id="BAABJP010000008">
    <property type="protein sequence ID" value="GAA5152826.1"/>
    <property type="molecule type" value="Genomic_DNA"/>
</dbReference>
<dbReference type="InterPro" id="IPR046291">
    <property type="entry name" value="DUF6328"/>
</dbReference>
<sequence length="157" mass="17500">MTRNESTLQRADRNFGELLQELRVAQTGVQILFAFLLSLSFMERFEHVTPFQRDVYVITLVSCAVTTALLIAPVAAHRLQFQVGLKVQLVRMVHWCVLAGLGALLFTVAGALLLVLDVVIGAPIAETIAAFVACFFLFMWFALPAMLRFAGRRNSDR</sequence>
<feature type="transmembrane region" description="Helical" evidence="1">
    <location>
        <begin position="54"/>
        <end position="75"/>
    </location>
</feature>
<keyword evidence="3" id="KW-1185">Reference proteome</keyword>
<evidence type="ECO:0000313" key="2">
    <source>
        <dbReference type="EMBL" id="GAA5152826.1"/>
    </source>
</evidence>
<feature type="transmembrane region" description="Helical" evidence="1">
    <location>
        <begin position="128"/>
        <end position="147"/>
    </location>
</feature>
<feature type="transmembrane region" description="Helical" evidence="1">
    <location>
        <begin position="21"/>
        <end position="42"/>
    </location>
</feature>
<proteinExistence type="predicted"/>
<comment type="caution">
    <text evidence="2">The sequence shown here is derived from an EMBL/GenBank/DDBJ whole genome shotgun (WGS) entry which is preliminary data.</text>
</comment>